<accession>A0ABT1YSB7</accession>
<dbReference type="PANTHER" id="PTHR43000">
    <property type="entry name" value="DTDP-D-GLUCOSE 4,6-DEHYDRATASE-RELATED"/>
    <property type="match status" value="1"/>
</dbReference>
<proteinExistence type="inferred from homology"/>
<organism evidence="3 4">
    <name type="scientific">Paenibacillus radicis</name>
    <name type="common">ex Xue et al. 2023</name>
    <dbReference type="NCBI Taxonomy" id="2972489"/>
    <lineage>
        <taxon>Bacteria</taxon>
        <taxon>Bacillati</taxon>
        <taxon>Bacillota</taxon>
        <taxon>Bacilli</taxon>
        <taxon>Bacillales</taxon>
        <taxon>Paenibacillaceae</taxon>
        <taxon>Paenibacillus</taxon>
    </lineage>
</organism>
<gene>
    <name evidence="3" type="ORF">NV381_33305</name>
</gene>
<dbReference type="EMBL" id="JANQBD010000036">
    <property type="protein sequence ID" value="MCR8636077.1"/>
    <property type="molecule type" value="Genomic_DNA"/>
</dbReference>
<evidence type="ECO:0000256" key="1">
    <source>
        <dbReference type="ARBA" id="ARBA00007637"/>
    </source>
</evidence>
<dbReference type="Gene3D" id="3.90.25.10">
    <property type="entry name" value="UDP-galactose 4-epimerase, domain 1"/>
    <property type="match status" value="1"/>
</dbReference>
<evidence type="ECO:0000259" key="2">
    <source>
        <dbReference type="Pfam" id="PF01370"/>
    </source>
</evidence>
<comment type="caution">
    <text evidence="3">The sequence shown here is derived from an EMBL/GenBank/DDBJ whole genome shotgun (WGS) entry which is preliminary data.</text>
</comment>
<protein>
    <submittedName>
        <fullName evidence="3">NAD-dependent epimerase/dehydratase family protein</fullName>
    </submittedName>
</protein>
<comment type="similarity">
    <text evidence="1">Belongs to the NAD(P)-dependent epimerase/dehydratase family.</text>
</comment>
<dbReference type="Gene3D" id="3.40.50.720">
    <property type="entry name" value="NAD(P)-binding Rossmann-like Domain"/>
    <property type="match status" value="1"/>
</dbReference>
<evidence type="ECO:0000313" key="4">
    <source>
        <dbReference type="Proteomes" id="UP001300012"/>
    </source>
</evidence>
<reference evidence="3 4" key="1">
    <citation type="submission" date="2022-08" db="EMBL/GenBank/DDBJ databases">
        <title>Paenibacillus endoradicis sp. nov., Paenibacillus radicibacter sp. nov and Paenibacillus pararadicis sp. nov., three cold-adapted plant growth-promoting bacteria isolated from root of Larix gmelinii in Great Khingan.</title>
        <authorList>
            <person name="Xue H."/>
        </authorList>
    </citation>
    <scope>NUCLEOTIDE SEQUENCE [LARGE SCALE GENOMIC DNA]</scope>
    <source>
        <strain evidence="3 4">N5-1-1-5</strain>
    </source>
</reference>
<dbReference type="RefSeq" id="WP_258217617.1">
    <property type="nucleotide sequence ID" value="NZ_JANQBD010000036.1"/>
</dbReference>
<evidence type="ECO:0000313" key="3">
    <source>
        <dbReference type="EMBL" id="MCR8636077.1"/>
    </source>
</evidence>
<dbReference type="InterPro" id="IPR001509">
    <property type="entry name" value="Epimerase_deHydtase"/>
</dbReference>
<feature type="domain" description="NAD-dependent epimerase/dehydratase" evidence="2">
    <location>
        <begin position="3"/>
        <end position="228"/>
    </location>
</feature>
<dbReference type="Proteomes" id="UP001300012">
    <property type="component" value="Unassembled WGS sequence"/>
</dbReference>
<dbReference type="InterPro" id="IPR036291">
    <property type="entry name" value="NAD(P)-bd_dom_sf"/>
</dbReference>
<keyword evidence="4" id="KW-1185">Reference proteome</keyword>
<dbReference type="SUPFAM" id="SSF51735">
    <property type="entry name" value="NAD(P)-binding Rossmann-fold domains"/>
    <property type="match status" value="1"/>
</dbReference>
<dbReference type="Pfam" id="PF01370">
    <property type="entry name" value="Epimerase"/>
    <property type="match status" value="1"/>
</dbReference>
<sequence>MKILVTGGAGFIGSHLTDALIAHGAEVHVIDNLSTGIRSHVHPQALLHIMDIRSQEAIEAIQRIRPELVFHHAAQVDVQHSVKEPANDAGINIAGTVNVLEACRLAGVRKVVYASSCAVYGDNAASMVKETDPIIPISYYGISKYTPEAYLRVYRELYGLSYTVLRYANVYGPRQTPKGEGGVVAIFMERLLHKKPMIVFGDGEQTRDFVCVHDVVRANLAAIHRGDQETLHVSTAIRTSVNTVAAELQRIHGAPLELVYAAERLGDIRHSCLDNSCIASSLGWSPIYTLRLGLEETYRHVMSDS</sequence>
<name>A0ABT1YSB7_9BACL</name>